<dbReference type="AlphaFoldDB" id="A0A4Y2ANF5"/>
<accession>A0A4Y2ANF5</accession>
<evidence type="ECO:0000313" key="2">
    <source>
        <dbReference type="Proteomes" id="UP000499080"/>
    </source>
</evidence>
<organism evidence="1 2">
    <name type="scientific">Araneus ventricosus</name>
    <name type="common">Orbweaver spider</name>
    <name type="synonym">Epeira ventricosa</name>
    <dbReference type="NCBI Taxonomy" id="182803"/>
    <lineage>
        <taxon>Eukaryota</taxon>
        <taxon>Metazoa</taxon>
        <taxon>Ecdysozoa</taxon>
        <taxon>Arthropoda</taxon>
        <taxon>Chelicerata</taxon>
        <taxon>Arachnida</taxon>
        <taxon>Araneae</taxon>
        <taxon>Araneomorphae</taxon>
        <taxon>Entelegynae</taxon>
        <taxon>Araneoidea</taxon>
        <taxon>Araneidae</taxon>
        <taxon>Araneus</taxon>
    </lineage>
</organism>
<protein>
    <submittedName>
        <fullName evidence="1">Uncharacterized protein</fullName>
    </submittedName>
</protein>
<keyword evidence="2" id="KW-1185">Reference proteome</keyword>
<name>A0A4Y2ANF5_ARAVE</name>
<reference evidence="1 2" key="1">
    <citation type="journal article" date="2019" name="Sci. Rep.">
        <title>Orb-weaving spider Araneus ventricosus genome elucidates the spidroin gene catalogue.</title>
        <authorList>
            <person name="Kono N."/>
            <person name="Nakamura H."/>
            <person name="Ohtoshi R."/>
            <person name="Moran D.A.P."/>
            <person name="Shinohara A."/>
            <person name="Yoshida Y."/>
            <person name="Fujiwara M."/>
            <person name="Mori M."/>
            <person name="Tomita M."/>
            <person name="Arakawa K."/>
        </authorList>
    </citation>
    <scope>NUCLEOTIDE SEQUENCE [LARGE SCALE GENOMIC DNA]</scope>
</reference>
<proteinExistence type="predicted"/>
<dbReference type="Proteomes" id="UP000499080">
    <property type="component" value="Unassembled WGS sequence"/>
</dbReference>
<evidence type="ECO:0000313" key="1">
    <source>
        <dbReference type="EMBL" id="GBL80809.1"/>
    </source>
</evidence>
<dbReference type="EMBL" id="BGPR01000023">
    <property type="protein sequence ID" value="GBL80809.1"/>
    <property type="molecule type" value="Genomic_DNA"/>
</dbReference>
<sequence>MSKFAFNHFHPIFHFEKRLFELDDSLKITATPYADMKRHPSQNLRSSLSWTFSFSRSLRYQVSNKPDCLQSLSFSVVILPAPTQSVSFSRGFIFHQEQTGFFDADPSKNKIKGKLAFVVLVA</sequence>
<comment type="caution">
    <text evidence="1">The sequence shown here is derived from an EMBL/GenBank/DDBJ whole genome shotgun (WGS) entry which is preliminary data.</text>
</comment>
<gene>
    <name evidence="1" type="ORF">AVEN_26242_1</name>
</gene>